<dbReference type="InterPro" id="IPR051211">
    <property type="entry name" value="PG_lysyltransferase"/>
</dbReference>
<dbReference type="OrthoDB" id="5421852at2759"/>
<gene>
    <name evidence="8" type="ORF">ASPZODRAFT_133053</name>
</gene>
<dbReference type="GeneID" id="34609637"/>
<protein>
    <recommendedName>
        <fullName evidence="7">Phosphatidylglycerol lysyltransferase C-terminal domain-containing protein</fullName>
    </recommendedName>
</protein>
<comment type="subcellular location">
    <subcellularLocation>
        <location evidence="1">Cell membrane</location>
        <topology evidence="1">Multi-pass membrane protein</topology>
    </subcellularLocation>
</comment>
<evidence type="ECO:0000256" key="4">
    <source>
        <dbReference type="ARBA" id="ARBA00022989"/>
    </source>
</evidence>
<organism evidence="8 9">
    <name type="scientific">Penicilliopsis zonata CBS 506.65</name>
    <dbReference type="NCBI Taxonomy" id="1073090"/>
    <lineage>
        <taxon>Eukaryota</taxon>
        <taxon>Fungi</taxon>
        <taxon>Dikarya</taxon>
        <taxon>Ascomycota</taxon>
        <taxon>Pezizomycotina</taxon>
        <taxon>Eurotiomycetes</taxon>
        <taxon>Eurotiomycetidae</taxon>
        <taxon>Eurotiales</taxon>
        <taxon>Aspergillaceae</taxon>
        <taxon>Penicilliopsis</taxon>
    </lineage>
</organism>
<sequence>MSVPLFVEPGNVPKKTKQNKAKNNNNNKNNTPKTAKKDFLVDTVGNSLVEQLNSSQKPDGCPCCASLVDSLRGGSEDLPFTADRVKDQPRSSSSSCCSSGSDSSRTVFGGSTPNLSSSTPSLHHSHTDASHEERPALAPLLKEKYRKKSVIFTLEDFRTMKTVERLTAHYGRVSHMGILDRSYSFFVNKAHTAALSFKVKHKVAIVGGDPLCAPEMFGDLLAEFAAYRKDFSWGLAFLGVSDTFAQYARDRNWTTMQFATERVLNPMTNEVLLEKAGKRIIVQNKQLLNPNKGGTTLSVYVPADEPNEELQRELTAMYDAWRVERNDASNSTSAASQAFVTVFDPFSLPDLMTYIYTRGPDGTLTGFAALRRIGANQGYHLDPCIAAPGETTPRGITDLLTYAAMALLHRAGVSYLSLGYEPLDALGEITGMPSPIEKVARSIHRRAFRNLPIGGKKAHHDKFRPDADQESGLFLVFPAGVPGLRQLMAMAHMANISIRRVAWGEVRSSPSDKQDSKEKPADAL</sequence>
<evidence type="ECO:0000256" key="6">
    <source>
        <dbReference type="SAM" id="MobiDB-lite"/>
    </source>
</evidence>
<evidence type="ECO:0000313" key="8">
    <source>
        <dbReference type="EMBL" id="OJJ46075.1"/>
    </source>
</evidence>
<dbReference type="InterPro" id="IPR024320">
    <property type="entry name" value="LPG_synthase_C"/>
</dbReference>
<proteinExistence type="predicted"/>
<evidence type="ECO:0000256" key="1">
    <source>
        <dbReference type="ARBA" id="ARBA00004651"/>
    </source>
</evidence>
<feature type="compositionally biased region" description="Low complexity" evidence="6">
    <location>
        <begin position="111"/>
        <end position="122"/>
    </location>
</feature>
<dbReference type="AlphaFoldDB" id="A0A1L9SFL3"/>
<dbReference type="GO" id="GO:0016755">
    <property type="term" value="F:aminoacyltransferase activity"/>
    <property type="evidence" value="ECO:0007669"/>
    <property type="project" value="TreeGrafter"/>
</dbReference>
<dbReference type="STRING" id="1073090.A0A1L9SFL3"/>
<feature type="compositionally biased region" description="Low complexity" evidence="6">
    <location>
        <begin position="91"/>
        <end position="104"/>
    </location>
</feature>
<keyword evidence="5" id="KW-0472">Membrane</keyword>
<dbReference type="EMBL" id="KV878343">
    <property type="protein sequence ID" value="OJJ46075.1"/>
    <property type="molecule type" value="Genomic_DNA"/>
</dbReference>
<name>A0A1L9SFL3_9EURO</name>
<dbReference type="PANTHER" id="PTHR34697">
    <property type="entry name" value="PHOSPHATIDYLGLYCEROL LYSYLTRANSFERASE"/>
    <property type="match status" value="1"/>
</dbReference>
<evidence type="ECO:0000256" key="2">
    <source>
        <dbReference type="ARBA" id="ARBA00022475"/>
    </source>
</evidence>
<dbReference type="GO" id="GO:0005886">
    <property type="term" value="C:plasma membrane"/>
    <property type="evidence" value="ECO:0007669"/>
    <property type="project" value="UniProtKB-SubCell"/>
</dbReference>
<dbReference type="PANTHER" id="PTHR34697:SF2">
    <property type="entry name" value="PHOSPHATIDYLGLYCEROL LYSYLTRANSFERASE"/>
    <property type="match status" value="1"/>
</dbReference>
<feature type="domain" description="Phosphatidylglycerol lysyltransferase C-terminal" evidence="7">
    <location>
        <begin position="172"/>
        <end position="467"/>
    </location>
</feature>
<dbReference type="Proteomes" id="UP000184188">
    <property type="component" value="Unassembled WGS sequence"/>
</dbReference>
<dbReference type="RefSeq" id="XP_022580585.1">
    <property type="nucleotide sequence ID" value="XM_022723172.1"/>
</dbReference>
<reference evidence="9" key="1">
    <citation type="journal article" date="2017" name="Genome Biol.">
        <title>Comparative genomics reveals high biological diversity and specific adaptations in the industrially and medically important fungal genus Aspergillus.</title>
        <authorList>
            <person name="de Vries R.P."/>
            <person name="Riley R."/>
            <person name="Wiebenga A."/>
            <person name="Aguilar-Osorio G."/>
            <person name="Amillis S."/>
            <person name="Uchima C.A."/>
            <person name="Anderluh G."/>
            <person name="Asadollahi M."/>
            <person name="Askin M."/>
            <person name="Barry K."/>
            <person name="Battaglia E."/>
            <person name="Bayram O."/>
            <person name="Benocci T."/>
            <person name="Braus-Stromeyer S.A."/>
            <person name="Caldana C."/>
            <person name="Canovas D."/>
            <person name="Cerqueira G.C."/>
            <person name="Chen F."/>
            <person name="Chen W."/>
            <person name="Choi C."/>
            <person name="Clum A."/>
            <person name="Dos Santos R.A."/>
            <person name="Damasio A.R."/>
            <person name="Diallinas G."/>
            <person name="Emri T."/>
            <person name="Fekete E."/>
            <person name="Flipphi M."/>
            <person name="Freyberg S."/>
            <person name="Gallo A."/>
            <person name="Gournas C."/>
            <person name="Habgood R."/>
            <person name="Hainaut M."/>
            <person name="Harispe M.L."/>
            <person name="Henrissat B."/>
            <person name="Hilden K.S."/>
            <person name="Hope R."/>
            <person name="Hossain A."/>
            <person name="Karabika E."/>
            <person name="Karaffa L."/>
            <person name="Karanyi Z."/>
            <person name="Krasevec N."/>
            <person name="Kuo A."/>
            <person name="Kusch H."/>
            <person name="LaButti K."/>
            <person name="Lagendijk E.L."/>
            <person name="Lapidus A."/>
            <person name="Levasseur A."/>
            <person name="Lindquist E."/>
            <person name="Lipzen A."/>
            <person name="Logrieco A.F."/>
            <person name="MacCabe A."/>
            <person name="Maekelae M.R."/>
            <person name="Malavazi I."/>
            <person name="Melin P."/>
            <person name="Meyer V."/>
            <person name="Mielnichuk N."/>
            <person name="Miskei M."/>
            <person name="Molnar A.P."/>
            <person name="Mule G."/>
            <person name="Ngan C.Y."/>
            <person name="Orejas M."/>
            <person name="Orosz E."/>
            <person name="Ouedraogo J.P."/>
            <person name="Overkamp K.M."/>
            <person name="Park H.-S."/>
            <person name="Perrone G."/>
            <person name="Piumi F."/>
            <person name="Punt P.J."/>
            <person name="Ram A.F."/>
            <person name="Ramon A."/>
            <person name="Rauscher S."/>
            <person name="Record E."/>
            <person name="Riano-Pachon D.M."/>
            <person name="Robert V."/>
            <person name="Roehrig J."/>
            <person name="Ruller R."/>
            <person name="Salamov A."/>
            <person name="Salih N.S."/>
            <person name="Samson R.A."/>
            <person name="Sandor E."/>
            <person name="Sanguinetti M."/>
            <person name="Schuetze T."/>
            <person name="Sepcic K."/>
            <person name="Shelest E."/>
            <person name="Sherlock G."/>
            <person name="Sophianopoulou V."/>
            <person name="Squina F.M."/>
            <person name="Sun H."/>
            <person name="Susca A."/>
            <person name="Todd R.B."/>
            <person name="Tsang A."/>
            <person name="Unkles S.E."/>
            <person name="van de Wiele N."/>
            <person name="van Rossen-Uffink D."/>
            <person name="Oliveira J.V."/>
            <person name="Vesth T.C."/>
            <person name="Visser J."/>
            <person name="Yu J.-H."/>
            <person name="Zhou M."/>
            <person name="Andersen M.R."/>
            <person name="Archer D.B."/>
            <person name="Baker S.E."/>
            <person name="Benoit I."/>
            <person name="Brakhage A.A."/>
            <person name="Braus G.H."/>
            <person name="Fischer R."/>
            <person name="Frisvad J.C."/>
            <person name="Goldman G.H."/>
            <person name="Houbraken J."/>
            <person name="Oakley B."/>
            <person name="Pocsi I."/>
            <person name="Scazzocchio C."/>
            <person name="Seiboth B."/>
            <person name="vanKuyk P.A."/>
            <person name="Wortman J."/>
            <person name="Dyer P.S."/>
            <person name="Grigoriev I.V."/>
        </authorList>
    </citation>
    <scope>NUCLEOTIDE SEQUENCE [LARGE SCALE GENOMIC DNA]</scope>
    <source>
        <strain evidence="9">CBS 506.65</strain>
    </source>
</reference>
<dbReference type="GO" id="GO:0055091">
    <property type="term" value="P:phospholipid homeostasis"/>
    <property type="evidence" value="ECO:0007669"/>
    <property type="project" value="TreeGrafter"/>
</dbReference>
<feature type="region of interest" description="Disordered" evidence="6">
    <location>
        <begin position="78"/>
        <end position="137"/>
    </location>
</feature>
<accession>A0A1L9SFL3</accession>
<evidence type="ECO:0000313" key="9">
    <source>
        <dbReference type="Proteomes" id="UP000184188"/>
    </source>
</evidence>
<feature type="region of interest" description="Disordered" evidence="6">
    <location>
        <begin position="1"/>
        <end position="37"/>
    </location>
</feature>
<evidence type="ECO:0000256" key="3">
    <source>
        <dbReference type="ARBA" id="ARBA00022692"/>
    </source>
</evidence>
<keyword evidence="9" id="KW-1185">Reference proteome</keyword>
<keyword evidence="4" id="KW-1133">Transmembrane helix</keyword>
<keyword evidence="3" id="KW-0812">Transmembrane</keyword>
<evidence type="ECO:0000256" key="5">
    <source>
        <dbReference type="ARBA" id="ARBA00023136"/>
    </source>
</evidence>
<feature type="compositionally biased region" description="Low complexity" evidence="6">
    <location>
        <begin position="21"/>
        <end position="33"/>
    </location>
</feature>
<dbReference type="VEuPathDB" id="FungiDB:ASPZODRAFT_133053"/>
<dbReference type="Pfam" id="PF09924">
    <property type="entry name" value="LPG_synthase_C"/>
    <property type="match status" value="1"/>
</dbReference>
<feature type="compositionally biased region" description="Basic and acidic residues" evidence="6">
    <location>
        <begin position="125"/>
        <end position="135"/>
    </location>
</feature>
<keyword evidence="2" id="KW-1003">Cell membrane</keyword>
<evidence type="ECO:0000259" key="7">
    <source>
        <dbReference type="Pfam" id="PF09924"/>
    </source>
</evidence>